<dbReference type="Gene3D" id="1.10.357.10">
    <property type="entry name" value="Tetracycline Repressor, domain 2"/>
    <property type="match status" value="1"/>
</dbReference>
<evidence type="ECO:0000256" key="4">
    <source>
        <dbReference type="PROSITE-ProRule" id="PRU00335"/>
    </source>
</evidence>
<dbReference type="InterPro" id="IPR009057">
    <property type="entry name" value="Homeodomain-like_sf"/>
</dbReference>
<dbReference type="Proteomes" id="UP000521379">
    <property type="component" value="Unassembled WGS sequence"/>
</dbReference>
<dbReference type="InterPro" id="IPR001647">
    <property type="entry name" value="HTH_TetR"/>
</dbReference>
<dbReference type="PROSITE" id="PS01081">
    <property type="entry name" value="HTH_TETR_1"/>
    <property type="match status" value="1"/>
</dbReference>
<proteinExistence type="predicted"/>
<dbReference type="PANTHER" id="PTHR30055">
    <property type="entry name" value="HTH-TYPE TRANSCRIPTIONAL REGULATOR RUTR"/>
    <property type="match status" value="1"/>
</dbReference>
<dbReference type="InterPro" id="IPR050109">
    <property type="entry name" value="HTH-type_TetR-like_transc_reg"/>
</dbReference>
<keyword evidence="1" id="KW-0805">Transcription regulation</keyword>
<evidence type="ECO:0000259" key="5">
    <source>
        <dbReference type="PROSITE" id="PS50977"/>
    </source>
</evidence>
<dbReference type="GO" id="GO:0000976">
    <property type="term" value="F:transcription cis-regulatory region binding"/>
    <property type="evidence" value="ECO:0007669"/>
    <property type="project" value="TreeGrafter"/>
</dbReference>
<evidence type="ECO:0000313" key="7">
    <source>
        <dbReference type="Proteomes" id="UP000521379"/>
    </source>
</evidence>
<sequence>MTAQPTAAPGPVSRAEETRQRFVDAAVTLFKEHGYGATSMSQVAAAAGSSRANLYLYFHSKSEIVLEWMLELRPELDRIYSQLDHLPEYSVQSCRAWLAQVVAVWRAHPEELDAMEQAMTEDSDVHRARVELCRETAAGLQALRRGSGNHQGGELPSRELAARQVHMVSLMLGTESCLSSMVLHEAILDDDLFLNALASQWSTLLNGLTHC</sequence>
<dbReference type="EMBL" id="JAAVUN010000013">
    <property type="protein sequence ID" value="NKE09897.1"/>
    <property type="molecule type" value="Genomic_DNA"/>
</dbReference>
<dbReference type="SUPFAM" id="SSF46689">
    <property type="entry name" value="Homeodomain-like"/>
    <property type="match status" value="1"/>
</dbReference>
<evidence type="ECO:0000313" key="6">
    <source>
        <dbReference type="EMBL" id="NKE09897.1"/>
    </source>
</evidence>
<reference evidence="6 7" key="1">
    <citation type="submission" date="2020-02" db="EMBL/GenBank/DDBJ databases">
        <authorList>
            <person name="Sun Q."/>
        </authorList>
    </citation>
    <scope>NUCLEOTIDE SEQUENCE [LARGE SCALE GENOMIC DNA]</scope>
    <source>
        <strain evidence="6 7">YIM 13062</strain>
    </source>
</reference>
<name>A0A846TXE9_9MICC</name>
<comment type="caution">
    <text evidence="6">The sequence shown here is derived from an EMBL/GenBank/DDBJ whole genome shotgun (WGS) entry which is preliminary data.</text>
</comment>
<dbReference type="Pfam" id="PF00440">
    <property type="entry name" value="TetR_N"/>
    <property type="match status" value="1"/>
</dbReference>
<dbReference type="InterPro" id="IPR023772">
    <property type="entry name" value="DNA-bd_HTH_TetR-type_CS"/>
</dbReference>
<evidence type="ECO:0000256" key="1">
    <source>
        <dbReference type="ARBA" id="ARBA00023015"/>
    </source>
</evidence>
<keyword evidence="2 4" id="KW-0238">DNA-binding</keyword>
<keyword evidence="7" id="KW-1185">Reference proteome</keyword>
<dbReference type="GO" id="GO:0003700">
    <property type="term" value="F:DNA-binding transcription factor activity"/>
    <property type="evidence" value="ECO:0007669"/>
    <property type="project" value="TreeGrafter"/>
</dbReference>
<dbReference type="RefSeq" id="WP_119932943.1">
    <property type="nucleotide sequence ID" value="NZ_JAAVUN010000013.1"/>
</dbReference>
<keyword evidence="3" id="KW-0804">Transcription</keyword>
<dbReference type="PANTHER" id="PTHR30055:SF238">
    <property type="entry name" value="MYCOFACTOCIN BIOSYNTHESIS TRANSCRIPTIONAL REGULATOR MFTR-RELATED"/>
    <property type="match status" value="1"/>
</dbReference>
<feature type="domain" description="HTH tetR-type" evidence="5">
    <location>
        <begin position="16"/>
        <end position="76"/>
    </location>
</feature>
<feature type="DNA-binding region" description="H-T-H motif" evidence="4">
    <location>
        <begin position="39"/>
        <end position="58"/>
    </location>
</feature>
<evidence type="ECO:0000256" key="3">
    <source>
        <dbReference type="ARBA" id="ARBA00023163"/>
    </source>
</evidence>
<protein>
    <submittedName>
        <fullName evidence="6">TetR/AcrR family transcriptional regulator</fullName>
    </submittedName>
</protein>
<evidence type="ECO:0000256" key="2">
    <source>
        <dbReference type="ARBA" id="ARBA00023125"/>
    </source>
</evidence>
<dbReference type="PRINTS" id="PR00455">
    <property type="entry name" value="HTHTETR"/>
</dbReference>
<gene>
    <name evidence="6" type="ORF">GTW58_08095</name>
</gene>
<dbReference type="PROSITE" id="PS50977">
    <property type="entry name" value="HTH_TETR_2"/>
    <property type="match status" value="1"/>
</dbReference>
<accession>A0A846TXE9</accession>
<dbReference type="AlphaFoldDB" id="A0A846TXE9"/>
<dbReference type="Gene3D" id="1.10.10.60">
    <property type="entry name" value="Homeodomain-like"/>
    <property type="match status" value="1"/>
</dbReference>
<organism evidence="6 7">
    <name type="scientific">Kocuria subflava</name>
    <dbReference type="NCBI Taxonomy" id="1736139"/>
    <lineage>
        <taxon>Bacteria</taxon>
        <taxon>Bacillati</taxon>
        <taxon>Actinomycetota</taxon>
        <taxon>Actinomycetes</taxon>
        <taxon>Micrococcales</taxon>
        <taxon>Micrococcaceae</taxon>
        <taxon>Kocuria</taxon>
    </lineage>
</organism>